<dbReference type="PANTHER" id="PTHR46275">
    <property type="entry name" value="HEPATOCYTE GROWTH FACTOR-REGULATED TYROSINE KINASE SUBSTRATE"/>
    <property type="match status" value="1"/>
</dbReference>
<reference evidence="9" key="1">
    <citation type="journal article" date="2021" name="G3 (Bethesda)">
        <title>Genome and transcriptome analysis of the beet armyworm Spodoptera exigua reveals targets for pest control. .</title>
        <authorList>
            <person name="Simon S."/>
            <person name="Breeschoten T."/>
            <person name="Jansen H.J."/>
            <person name="Dirks R.P."/>
            <person name="Schranz M.E."/>
            <person name="Ros V.I.D."/>
        </authorList>
    </citation>
    <scope>NUCLEOTIDE SEQUENCE</scope>
    <source>
        <strain evidence="9">TB_SE_WUR_2020</strain>
    </source>
</reference>
<feature type="domain" description="Hepatocyte growth factor-regulated tyrosine kinase substrate helical" evidence="7">
    <location>
        <begin position="584"/>
        <end position="677"/>
    </location>
</feature>
<feature type="region of interest" description="Disordered" evidence="5">
    <location>
        <begin position="125"/>
        <end position="145"/>
    </location>
</feature>
<sequence>MAKNVTNFRGEIYFTPNGKLHIKDEPETPIEDDFGEHNNFDYFYEHGFDNMRKSMSMNDIAALREDLVKLEFHDKEDVYHRHRKPSGAPQELSRTKFVSMAEAIYHYQRDTPGRFHSKRPQIFRSQRQTGPSGLTVPQSPMLRSKTRSRPIHIMSQKEREEMELEEIRKHKIKANPIPKSVIEGTKNLPEVSKKPITVPEPFKLTEIQKKTAQSTDDIPQFKARPAPKHILEKPHVPVKPPVHVTKPVSPKFRYKRANSADTLKNDNMLLMKSQPKCEEKHHPRTGPVRPEPFSFEKRDEELKRRREERIKQQIEEERKQATLFKAQPVPGAVKKRMHCAAPKGSSSTTSSENKENNVKFEAKLPVVLYKEPFKPVLQPVQLKKPAPFELTTEKRAAEREKFEKQLKEKEEEQERMRQMKEKEQQEAEERARAELRAKLIHHPKPVPKTGIVPFVPEKSVAPLTVPETPKFKRTGGKTAEELQEEEELQLALALSQSEAEHKEKERKSRSHIAPEPTSHHPTLSPTPSSVSASPEHSTQANSELSRYLDRNYWEQRINRDNTEFPKPSTAKAQDEDAEDKEIDEFVESLKSQVEIFVNRMKSNSSRGRSIANDTAVQTLFMNITAMHSRLLRYIQQQDDKRVYLESLQDKVTQIRDSRAALDTLRAEHTARLAAAAEAAERQRQMQMAAKLQAMRKKKHEYLQYQRQLALQRVQEQEREMQMRQEQQKHQYLMNANNFYMPGVSMPQQFQAGYPNQSIYGNPQFLPQMMPQATTDTNVPVPIPGQAQMSTANNMPMNINPMATLQSMPQLTNAFAALTTSAGGVNQNSASGQPSMNQSNLRPNLAAQQLPLQQQMMLQQMMRMGAPGAMHSIVPQTLANGMPVQNIPQQNGQSAQLPKQNLPNQSQQQPNSMMPQMTIGQQNLGQQNMNQQLMNTNPMLGLQMQNMRMPLCKAANQILINKSQFLDIKT</sequence>
<comment type="subcellular location">
    <subcellularLocation>
        <location evidence="1">Cytoplasm</location>
        <location evidence="1">Cytoskeleton</location>
    </subcellularLocation>
</comment>
<feature type="domain" description="TPX2 central" evidence="8">
    <location>
        <begin position="134"/>
        <end position="252"/>
    </location>
</feature>
<evidence type="ECO:0000256" key="5">
    <source>
        <dbReference type="SAM" id="MobiDB-lite"/>
    </source>
</evidence>
<organism evidence="9 10">
    <name type="scientific">Spodoptera exigua</name>
    <name type="common">Beet armyworm</name>
    <name type="synonym">Noctua fulgens</name>
    <dbReference type="NCBI Taxonomy" id="7107"/>
    <lineage>
        <taxon>Eukaryota</taxon>
        <taxon>Metazoa</taxon>
        <taxon>Ecdysozoa</taxon>
        <taxon>Arthropoda</taxon>
        <taxon>Hexapoda</taxon>
        <taxon>Insecta</taxon>
        <taxon>Pterygota</taxon>
        <taxon>Neoptera</taxon>
        <taxon>Endopterygota</taxon>
        <taxon>Lepidoptera</taxon>
        <taxon>Glossata</taxon>
        <taxon>Ditrysia</taxon>
        <taxon>Noctuoidea</taxon>
        <taxon>Noctuidae</taxon>
        <taxon>Amphipyrinae</taxon>
        <taxon>Spodoptera</taxon>
    </lineage>
</organism>
<feature type="compositionally biased region" description="Low complexity" evidence="5">
    <location>
        <begin position="895"/>
        <end position="912"/>
    </location>
</feature>
<feature type="compositionally biased region" description="Basic and acidic residues" evidence="5">
    <location>
        <begin position="294"/>
        <end position="320"/>
    </location>
</feature>
<evidence type="ECO:0000259" key="7">
    <source>
        <dbReference type="Pfam" id="PF12210"/>
    </source>
</evidence>
<feature type="compositionally biased region" description="Polar residues" evidence="5">
    <location>
        <begin position="885"/>
        <end position="894"/>
    </location>
</feature>
<dbReference type="Pfam" id="PF12210">
    <property type="entry name" value="Hrs_helical"/>
    <property type="match status" value="1"/>
</dbReference>
<evidence type="ECO:0000313" key="9">
    <source>
        <dbReference type="EMBL" id="KAH9628519.1"/>
    </source>
</evidence>
<protein>
    <recommendedName>
        <fullName evidence="11">Hepatocyte growth factor-regulated tyrosine kinase substrate</fullName>
    </recommendedName>
</protein>
<keyword evidence="3" id="KW-0963">Cytoplasm</keyword>
<evidence type="ECO:0000256" key="4">
    <source>
        <dbReference type="ARBA" id="ARBA00023212"/>
    </source>
</evidence>
<feature type="compositionally biased region" description="Low complexity" evidence="5">
    <location>
        <begin position="514"/>
        <end position="534"/>
    </location>
</feature>
<dbReference type="InterPro" id="IPR017073">
    <property type="entry name" value="HGS/VPS27"/>
</dbReference>
<dbReference type="Gene3D" id="1.20.5.1940">
    <property type="match status" value="1"/>
</dbReference>
<dbReference type="GO" id="GO:0043130">
    <property type="term" value="F:ubiquitin binding"/>
    <property type="evidence" value="ECO:0007669"/>
    <property type="project" value="TreeGrafter"/>
</dbReference>
<comment type="caution">
    <text evidence="9">The sequence shown here is derived from an EMBL/GenBank/DDBJ whole genome shotgun (WGS) entry which is preliminary data.</text>
</comment>
<feature type="region of interest" description="Disordered" evidence="5">
    <location>
        <begin position="558"/>
        <end position="581"/>
    </location>
</feature>
<dbReference type="InterPro" id="IPR027330">
    <property type="entry name" value="TPX2_central_dom"/>
</dbReference>
<dbReference type="PANTHER" id="PTHR46275:SF1">
    <property type="entry name" value="HEPATOCYTE GROWTH FACTOR-REGULATED TYROSINE KINASE SUBSTRATE"/>
    <property type="match status" value="1"/>
</dbReference>
<dbReference type="Pfam" id="PF12214">
    <property type="entry name" value="TPX2_importin"/>
    <property type="match status" value="1"/>
</dbReference>
<dbReference type="GO" id="GO:0005769">
    <property type="term" value="C:early endosome"/>
    <property type="evidence" value="ECO:0007669"/>
    <property type="project" value="TreeGrafter"/>
</dbReference>
<dbReference type="InterPro" id="IPR027329">
    <property type="entry name" value="TPX2_C"/>
</dbReference>
<evidence type="ECO:0000313" key="10">
    <source>
        <dbReference type="Proteomes" id="UP000814243"/>
    </source>
</evidence>
<feature type="domain" description="TPX2 C-terminal" evidence="6">
    <location>
        <begin position="388"/>
        <end position="464"/>
    </location>
</feature>
<evidence type="ECO:0000256" key="1">
    <source>
        <dbReference type="ARBA" id="ARBA00004245"/>
    </source>
</evidence>
<dbReference type="InterPro" id="IPR024641">
    <property type="entry name" value="HRS_helical"/>
</dbReference>
<dbReference type="GO" id="GO:0005856">
    <property type="term" value="C:cytoskeleton"/>
    <property type="evidence" value="ECO:0007669"/>
    <property type="project" value="UniProtKB-SubCell"/>
</dbReference>
<dbReference type="InterPro" id="IPR003903">
    <property type="entry name" value="UIM_dom"/>
</dbReference>
<dbReference type="PROSITE" id="PS50330">
    <property type="entry name" value="UIM"/>
    <property type="match status" value="1"/>
</dbReference>
<dbReference type="Pfam" id="PF06886">
    <property type="entry name" value="TPX2"/>
    <property type="match status" value="1"/>
</dbReference>
<feature type="region of interest" description="Disordered" evidence="5">
    <location>
        <begin position="276"/>
        <end position="357"/>
    </location>
</feature>
<comment type="similarity">
    <text evidence="2">Belongs to the TPX2 family.</text>
</comment>
<feature type="region of interest" description="Disordered" evidence="5">
    <location>
        <begin position="460"/>
        <end position="542"/>
    </location>
</feature>
<evidence type="ECO:0000259" key="6">
    <source>
        <dbReference type="Pfam" id="PF06886"/>
    </source>
</evidence>
<evidence type="ECO:0000256" key="3">
    <source>
        <dbReference type="ARBA" id="ARBA00022490"/>
    </source>
</evidence>
<evidence type="ECO:0008006" key="11">
    <source>
        <dbReference type="Google" id="ProtNLM"/>
    </source>
</evidence>
<keyword evidence="4" id="KW-0206">Cytoskeleton</keyword>
<accession>A0A922S8T1</accession>
<feature type="region of interest" description="Disordered" evidence="5">
    <location>
        <begin position="391"/>
        <end position="432"/>
    </location>
</feature>
<dbReference type="GO" id="GO:0031623">
    <property type="term" value="P:receptor internalization"/>
    <property type="evidence" value="ECO:0007669"/>
    <property type="project" value="TreeGrafter"/>
</dbReference>
<feature type="region of interest" description="Disordered" evidence="5">
    <location>
        <begin position="881"/>
        <end position="912"/>
    </location>
</feature>
<dbReference type="EMBL" id="JACEFF010000908">
    <property type="protein sequence ID" value="KAH9628519.1"/>
    <property type="molecule type" value="Genomic_DNA"/>
</dbReference>
<evidence type="ECO:0000256" key="2">
    <source>
        <dbReference type="ARBA" id="ARBA00005885"/>
    </source>
</evidence>
<evidence type="ECO:0000259" key="8">
    <source>
        <dbReference type="Pfam" id="PF12214"/>
    </source>
</evidence>
<feature type="compositionally biased region" description="Polar residues" evidence="5">
    <location>
        <begin position="125"/>
        <end position="138"/>
    </location>
</feature>
<dbReference type="CDD" id="cd21387">
    <property type="entry name" value="GAT_Hrs"/>
    <property type="match status" value="1"/>
</dbReference>
<name>A0A922S8T1_SPOEX</name>
<dbReference type="GO" id="GO:0032456">
    <property type="term" value="P:endocytic recycling"/>
    <property type="evidence" value="ECO:0007669"/>
    <property type="project" value="TreeGrafter"/>
</dbReference>
<proteinExistence type="inferred from homology"/>
<dbReference type="AlphaFoldDB" id="A0A922S8T1"/>
<dbReference type="Proteomes" id="UP000814243">
    <property type="component" value="Unassembled WGS sequence"/>
</dbReference>
<gene>
    <name evidence="9" type="ORF">HF086_008039</name>
</gene>